<proteinExistence type="predicted"/>
<reference evidence="2 3" key="1">
    <citation type="submission" date="2017-10" db="EMBL/GenBank/DDBJ databases">
        <authorList>
            <person name="Banno H."/>
            <person name="Chua N.-H."/>
        </authorList>
    </citation>
    <scope>NUCLEOTIDE SEQUENCE [LARGE SCALE GENOMIC DNA]</scope>
    <source>
        <strain evidence="2">Vibrio tapetis CECT4600</strain>
    </source>
</reference>
<name>A0A2N8ZKP8_9VIBR</name>
<dbReference type="OrthoDB" id="5876117at2"/>
<keyword evidence="3" id="KW-1185">Reference proteome</keyword>
<protein>
    <submittedName>
        <fullName evidence="2">Uncharacterized protein</fullName>
    </submittedName>
</protein>
<keyword evidence="1" id="KW-0472">Membrane</keyword>
<evidence type="ECO:0000256" key="1">
    <source>
        <dbReference type="SAM" id="Phobius"/>
    </source>
</evidence>
<accession>A0A2N8ZKP8</accession>
<gene>
    <name evidence="2" type="ORF">VTAP4600_B0851</name>
</gene>
<dbReference type="AlphaFoldDB" id="A0A2N8ZKP8"/>
<feature type="transmembrane region" description="Helical" evidence="1">
    <location>
        <begin position="39"/>
        <end position="56"/>
    </location>
</feature>
<sequence>MKKIHFVDNKPYYFDLSTSSLIGGAIALVAFLVSFSNDHVYLTYATIVFGLVFQHLSPKKPKKSHLATDGDEIYLHGIPAALRKKRRYLVSLVSVLRP</sequence>
<dbReference type="KEGG" id="vta:B0851"/>
<feature type="transmembrane region" description="Helical" evidence="1">
    <location>
        <begin position="12"/>
        <end position="33"/>
    </location>
</feature>
<dbReference type="Proteomes" id="UP000235828">
    <property type="component" value="Chromosome B"/>
</dbReference>
<dbReference type="EMBL" id="LT960612">
    <property type="protein sequence ID" value="SON52462.1"/>
    <property type="molecule type" value="Genomic_DNA"/>
</dbReference>
<evidence type="ECO:0000313" key="3">
    <source>
        <dbReference type="Proteomes" id="UP000235828"/>
    </source>
</evidence>
<organism evidence="2 3">
    <name type="scientific">Vibrio tapetis subsp. tapetis</name>
    <dbReference type="NCBI Taxonomy" id="1671868"/>
    <lineage>
        <taxon>Bacteria</taxon>
        <taxon>Pseudomonadati</taxon>
        <taxon>Pseudomonadota</taxon>
        <taxon>Gammaproteobacteria</taxon>
        <taxon>Vibrionales</taxon>
        <taxon>Vibrionaceae</taxon>
        <taxon>Vibrio</taxon>
    </lineage>
</organism>
<evidence type="ECO:0000313" key="2">
    <source>
        <dbReference type="EMBL" id="SON52462.1"/>
    </source>
</evidence>
<keyword evidence="1" id="KW-1133">Transmembrane helix</keyword>
<keyword evidence="1" id="KW-0812">Transmembrane</keyword>
<dbReference type="RefSeq" id="WP_102524703.1">
    <property type="nucleotide sequence ID" value="NZ_LT960612.1"/>
</dbReference>